<keyword evidence="3" id="KW-1185">Reference proteome</keyword>
<accession>A0AAE0XCK0</accession>
<protein>
    <submittedName>
        <fullName evidence="2">Uncharacterized protein</fullName>
    </submittedName>
</protein>
<sequence>MYAIKSSPVLAALAFAAAAMALAPLAPVITAAPDGPEARALMLGLDFGRHVMAQADSRVPNFFSVWYDPKGNLSQSDECASKYSSLEESGPSIGSALAMYILSTYVRTATVPWVYISSAGHSAGFACDPAVGNPPATLSSAWESYTDAYSTWKSSAHSEGHVLATSCSGVFEPFFDYAVATDAAECSSELLAFNQQASETATETSSTSFSSGSPTLNGISLELISIGLELSGISIEISGIGHELNGIRSCVDGDGMLLIRVKNVKGFV</sequence>
<gene>
    <name evidence="2" type="ORF">B0T22DRAFT_536739</name>
</gene>
<feature type="chain" id="PRO_5042133934" evidence="1">
    <location>
        <begin position="32"/>
        <end position="268"/>
    </location>
</feature>
<reference evidence="2" key="1">
    <citation type="journal article" date="2023" name="Mol. Phylogenet. Evol.">
        <title>Genome-scale phylogeny and comparative genomics of the fungal order Sordariales.</title>
        <authorList>
            <person name="Hensen N."/>
            <person name="Bonometti L."/>
            <person name="Westerberg I."/>
            <person name="Brannstrom I.O."/>
            <person name="Guillou S."/>
            <person name="Cros-Aarteil S."/>
            <person name="Calhoun S."/>
            <person name="Haridas S."/>
            <person name="Kuo A."/>
            <person name="Mondo S."/>
            <person name="Pangilinan J."/>
            <person name="Riley R."/>
            <person name="LaButti K."/>
            <person name="Andreopoulos B."/>
            <person name="Lipzen A."/>
            <person name="Chen C."/>
            <person name="Yan M."/>
            <person name="Daum C."/>
            <person name="Ng V."/>
            <person name="Clum A."/>
            <person name="Steindorff A."/>
            <person name="Ohm R.A."/>
            <person name="Martin F."/>
            <person name="Silar P."/>
            <person name="Natvig D.O."/>
            <person name="Lalanne C."/>
            <person name="Gautier V."/>
            <person name="Ament-Velasquez S.L."/>
            <person name="Kruys A."/>
            <person name="Hutchinson M.I."/>
            <person name="Powell A.J."/>
            <person name="Barry K."/>
            <person name="Miller A.N."/>
            <person name="Grigoriev I.V."/>
            <person name="Debuchy R."/>
            <person name="Gladieux P."/>
            <person name="Hiltunen Thoren M."/>
            <person name="Johannesson H."/>
        </authorList>
    </citation>
    <scope>NUCLEOTIDE SEQUENCE</scope>
    <source>
        <strain evidence="2">CBS 314.62</strain>
    </source>
</reference>
<evidence type="ECO:0000313" key="3">
    <source>
        <dbReference type="Proteomes" id="UP001270362"/>
    </source>
</evidence>
<dbReference type="AlphaFoldDB" id="A0AAE0XCK0"/>
<comment type="caution">
    <text evidence="2">The sequence shown here is derived from an EMBL/GenBank/DDBJ whole genome shotgun (WGS) entry which is preliminary data.</text>
</comment>
<evidence type="ECO:0000256" key="1">
    <source>
        <dbReference type="SAM" id="SignalP"/>
    </source>
</evidence>
<name>A0AAE0XCK0_9PEZI</name>
<reference evidence="2" key="2">
    <citation type="submission" date="2023-06" db="EMBL/GenBank/DDBJ databases">
        <authorList>
            <consortium name="Lawrence Berkeley National Laboratory"/>
            <person name="Haridas S."/>
            <person name="Hensen N."/>
            <person name="Bonometti L."/>
            <person name="Westerberg I."/>
            <person name="Brannstrom I.O."/>
            <person name="Guillou S."/>
            <person name="Cros-Aarteil S."/>
            <person name="Calhoun S."/>
            <person name="Kuo A."/>
            <person name="Mondo S."/>
            <person name="Pangilinan J."/>
            <person name="Riley R."/>
            <person name="Labutti K."/>
            <person name="Andreopoulos B."/>
            <person name="Lipzen A."/>
            <person name="Chen C."/>
            <person name="Yanf M."/>
            <person name="Daum C."/>
            <person name="Ng V."/>
            <person name="Clum A."/>
            <person name="Steindorff A."/>
            <person name="Ohm R."/>
            <person name="Martin F."/>
            <person name="Silar P."/>
            <person name="Natvig D."/>
            <person name="Lalanne C."/>
            <person name="Gautier V."/>
            <person name="Ament-Velasquez S.L."/>
            <person name="Kruys A."/>
            <person name="Hutchinson M.I."/>
            <person name="Powell A.J."/>
            <person name="Barry K."/>
            <person name="Miller A.N."/>
            <person name="Grigoriev I.V."/>
            <person name="Debuchy R."/>
            <person name="Gladieux P."/>
            <person name="Thoren M.H."/>
            <person name="Johannesson H."/>
        </authorList>
    </citation>
    <scope>NUCLEOTIDE SEQUENCE</scope>
    <source>
        <strain evidence="2">CBS 314.62</strain>
    </source>
</reference>
<dbReference type="EMBL" id="JAULSO010000002">
    <property type="protein sequence ID" value="KAK3689948.1"/>
    <property type="molecule type" value="Genomic_DNA"/>
</dbReference>
<feature type="signal peptide" evidence="1">
    <location>
        <begin position="1"/>
        <end position="31"/>
    </location>
</feature>
<proteinExistence type="predicted"/>
<organism evidence="2 3">
    <name type="scientific">Podospora appendiculata</name>
    <dbReference type="NCBI Taxonomy" id="314037"/>
    <lineage>
        <taxon>Eukaryota</taxon>
        <taxon>Fungi</taxon>
        <taxon>Dikarya</taxon>
        <taxon>Ascomycota</taxon>
        <taxon>Pezizomycotina</taxon>
        <taxon>Sordariomycetes</taxon>
        <taxon>Sordariomycetidae</taxon>
        <taxon>Sordariales</taxon>
        <taxon>Podosporaceae</taxon>
        <taxon>Podospora</taxon>
    </lineage>
</organism>
<dbReference type="Proteomes" id="UP001270362">
    <property type="component" value="Unassembled WGS sequence"/>
</dbReference>
<keyword evidence="1" id="KW-0732">Signal</keyword>
<evidence type="ECO:0000313" key="2">
    <source>
        <dbReference type="EMBL" id="KAK3689948.1"/>
    </source>
</evidence>